<proteinExistence type="predicted"/>
<dbReference type="AlphaFoldDB" id="A0A7Y9QYT3"/>
<dbReference type="RefSeq" id="WP_179634724.1">
    <property type="nucleotide sequence ID" value="NZ_JACCFH010000001.1"/>
</dbReference>
<gene>
    <name evidence="1" type="ORF">BDD16_003016</name>
</gene>
<keyword evidence="2" id="KW-1185">Reference proteome</keyword>
<reference evidence="1 2" key="1">
    <citation type="submission" date="2020-07" db="EMBL/GenBank/DDBJ databases">
        <title>Genomic Encyclopedia of Archaeal and Bacterial Type Strains, Phase II (KMG-II): from individual species to whole genera.</title>
        <authorList>
            <person name="Goeker M."/>
        </authorList>
    </citation>
    <scope>NUCLEOTIDE SEQUENCE [LARGE SCALE GENOMIC DNA]</scope>
    <source>
        <strain evidence="1 2">DSM 21226</strain>
    </source>
</reference>
<dbReference type="Proteomes" id="UP000518288">
    <property type="component" value="Unassembled WGS sequence"/>
</dbReference>
<evidence type="ECO:0000313" key="2">
    <source>
        <dbReference type="Proteomes" id="UP000518288"/>
    </source>
</evidence>
<accession>A0A7Y9QYT3</accession>
<evidence type="ECO:0008006" key="3">
    <source>
        <dbReference type="Google" id="ProtNLM"/>
    </source>
</evidence>
<evidence type="ECO:0000313" key="1">
    <source>
        <dbReference type="EMBL" id="NYG34030.1"/>
    </source>
</evidence>
<organism evidence="1 2">
    <name type="scientific">Sphaerotilus montanus</name>
    <dbReference type="NCBI Taxonomy" id="522889"/>
    <lineage>
        <taxon>Bacteria</taxon>
        <taxon>Pseudomonadati</taxon>
        <taxon>Pseudomonadota</taxon>
        <taxon>Betaproteobacteria</taxon>
        <taxon>Burkholderiales</taxon>
        <taxon>Sphaerotilaceae</taxon>
        <taxon>Sphaerotilus</taxon>
    </lineage>
</organism>
<dbReference type="SUPFAM" id="SSF53850">
    <property type="entry name" value="Periplasmic binding protein-like II"/>
    <property type="match status" value="1"/>
</dbReference>
<sequence length="377" mass="40953">MALSPGRRAAITALVTAAFGGALYFALRGQQQEQAAQIEQQEVAAATVLRGVISLDVEGYFKDPRVQKVLAARRLPVEVVRVGSREMASRVVAGSAPDFFFTSGVVSANQIVEAARKANLPAVQVAPFNSPLVIASWEPIAKILVANGLAKAVSPKVYGVDTERLTKLMLARKRWKDLQDSSGYDVSRSVLVSTTDLRRSNSGALYLALTSAALNGDVVTDRATGQKLALQLTELFKRQGYQENYVDGNFDDYVSIGIGKTPMAFLYEFQIVRHALQKKGIGADMVLMYPQPTIVNKEVFVSLNERAKALGELLASDTELQGIAVEYGFRIADTERFVAAVKPTGLAVEPRVTQLVDPPSPEVMTEMIDTVAREMTQ</sequence>
<comment type="caution">
    <text evidence="1">The sequence shown here is derived from an EMBL/GenBank/DDBJ whole genome shotgun (WGS) entry which is preliminary data.</text>
</comment>
<protein>
    <recommendedName>
        <fullName evidence="3">ABC transporter substrate-binding protein</fullName>
    </recommendedName>
</protein>
<dbReference type="EMBL" id="JACCFH010000001">
    <property type="protein sequence ID" value="NYG34030.1"/>
    <property type="molecule type" value="Genomic_DNA"/>
</dbReference>
<name>A0A7Y9QYT3_9BURK</name>